<evidence type="ECO:0000256" key="4">
    <source>
        <dbReference type="ARBA" id="ARBA00022801"/>
    </source>
</evidence>
<name>A0A5C3QAV0_9AGAR</name>
<gene>
    <name evidence="11" type="ORF">BDV98DRAFT_533607</name>
</gene>
<dbReference type="FunFam" id="2.70.100.10:FF:000001">
    <property type="entry name" value="Glucanase"/>
    <property type="match status" value="1"/>
</dbReference>
<keyword evidence="8 9" id="KW-0624">Polysaccharide degradation</keyword>
<evidence type="ECO:0000256" key="2">
    <source>
        <dbReference type="ARBA" id="ARBA00006044"/>
    </source>
</evidence>
<evidence type="ECO:0000313" key="12">
    <source>
        <dbReference type="Proteomes" id="UP000305067"/>
    </source>
</evidence>
<dbReference type="InterPro" id="IPR037019">
    <property type="entry name" value="Glyco_hydro_7_sf"/>
</dbReference>
<dbReference type="AlphaFoldDB" id="A0A5C3QAV0"/>
<dbReference type="GO" id="GO:0030245">
    <property type="term" value="P:cellulose catabolic process"/>
    <property type="evidence" value="ECO:0007669"/>
    <property type="project" value="UniProtKB-KW"/>
</dbReference>
<evidence type="ECO:0000256" key="1">
    <source>
        <dbReference type="ARBA" id="ARBA00001641"/>
    </source>
</evidence>
<dbReference type="Proteomes" id="UP000305067">
    <property type="component" value="Unassembled WGS sequence"/>
</dbReference>
<evidence type="ECO:0000256" key="7">
    <source>
        <dbReference type="ARBA" id="ARBA00023295"/>
    </source>
</evidence>
<dbReference type="EMBL" id="ML178837">
    <property type="protein sequence ID" value="TFK98871.1"/>
    <property type="molecule type" value="Genomic_DNA"/>
</dbReference>
<dbReference type="OrthoDB" id="412382at2759"/>
<keyword evidence="7 9" id="KW-0326">Glycosidase</keyword>
<accession>A0A5C3QAV0</accession>
<dbReference type="PANTHER" id="PTHR33753">
    <property type="entry name" value="1,4-BETA-D-GLUCAN CELLOBIOHYDROLASE B"/>
    <property type="match status" value="1"/>
</dbReference>
<dbReference type="GO" id="GO:0016162">
    <property type="term" value="F:cellulose 1,4-beta-cellobiosidase activity"/>
    <property type="evidence" value="ECO:0007669"/>
    <property type="project" value="UniProtKB-EC"/>
</dbReference>
<evidence type="ECO:0000256" key="5">
    <source>
        <dbReference type="ARBA" id="ARBA00023001"/>
    </source>
</evidence>
<evidence type="ECO:0000256" key="3">
    <source>
        <dbReference type="ARBA" id="ARBA00022729"/>
    </source>
</evidence>
<feature type="chain" id="PRO_5023043708" description="Glucanase" evidence="10">
    <location>
        <begin position="19"/>
        <end position="456"/>
    </location>
</feature>
<evidence type="ECO:0000313" key="11">
    <source>
        <dbReference type="EMBL" id="TFK98871.1"/>
    </source>
</evidence>
<keyword evidence="12" id="KW-1185">Reference proteome</keyword>
<dbReference type="Gene3D" id="2.70.100.10">
    <property type="entry name" value="Glycoside hydrolase, family 7, domain"/>
    <property type="match status" value="1"/>
</dbReference>
<dbReference type="Pfam" id="PF00840">
    <property type="entry name" value="Glyco_hydro_7"/>
    <property type="match status" value="1"/>
</dbReference>
<keyword evidence="3 10" id="KW-0732">Signal</keyword>
<dbReference type="PRINTS" id="PR00734">
    <property type="entry name" value="GLHYDRLASE7"/>
</dbReference>
<sequence>MFPKAALVALSFAAVVLGQQPGSVDAENHPRLSVQQCTAGGSCTTQQREVVIDANWRWLRHDVPNTYNNCYTGSDWNSEYCSDPVSCAENCAVEGANYQGTYGITTSGNALTLRFMTQGQHGKNVGSRVYLMDSPDTYQMFDLNNQEFTFDVDMSQLPCGLNGALYFVQMDQDGGMSRFTTNSAGAKYGTGYCDAQCARDMKFINGEANLLDWGSSPTDPNAGKGRYGTCCNEMDIWEANSMATAYTPHTCGQGGGQVRCEGTDCASFEDRYDGICDKDGCDFNSYRMGDKEFIGRGKKVDTLQKITVVTQFITGSNGMSEIKRFYVQNGQVIPNSYSTFPGLTDVNSLTDEVCERQKELFGDFNDFADNGGMAEMGKGFEKGMVLAMSIWDDHEANMLWLDSQYPLNRDPSEPGIARGECAQDTGDPAYVQANHPNAQVTFSNIKYGPINSTFTQ</sequence>
<dbReference type="SUPFAM" id="SSF49899">
    <property type="entry name" value="Concanavalin A-like lectins/glucanases"/>
    <property type="match status" value="1"/>
</dbReference>
<dbReference type="InterPro" id="IPR001722">
    <property type="entry name" value="Glyco_hydro_7"/>
</dbReference>
<organism evidence="11 12">
    <name type="scientific">Pterulicium gracile</name>
    <dbReference type="NCBI Taxonomy" id="1884261"/>
    <lineage>
        <taxon>Eukaryota</taxon>
        <taxon>Fungi</taxon>
        <taxon>Dikarya</taxon>
        <taxon>Basidiomycota</taxon>
        <taxon>Agaricomycotina</taxon>
        <taxon>Agaricomycetes</taxon>
        <taxon>Agaricomycetidae</taxon>
        <taxon>Agaricales</taxon>
        <taxon>Pleurotineae</taxon>
        <taxon>Pterulaceae</taxon>
        <taxon>Pterulicium</taxon>
    </lineage>
</organism>
<comment type="similarity">
    <text evidence="2 9">Belongs to the glycosyl hydrolase 7 (cellulase C) family.</text>
</comment>
<dbReference type="STRING" id="1884261.A0A5C3QAV0"/>
<evidence type="ECO:0000256" key="6">
    <source>
        <dbReference type="ARBA" id="ARBA00023277"/>
    </source>
</evidence>
<keyword evidence="6" id="KW-0119">Carbohydrate metabolism</keyword>
<keyword evidence="5 9" id="KW-0136">Cellulose degradation</keyword>
<dbReference type="CDD" id="cd07999">
    <property type="entry name" value="GH7_CBH_EG"/>
    <property type="match status" value="1"/>
</dbReference>
<dbReference type="PANTHER" id="PTHR33753:SF2">
    <property type="entry name" value="GLYCOSIDE HYDROLASE FAMILY 7 PROTEIN"/>
    <property type="match status" value="1"/>
</dbReference>
<evidence type="ECO:0000256" key="9">
    <source>
        <dbReference type="RuleBase" id="RU361164"/>
    </source>
</evidence>
<dbReference type="InterPro" id="IPR013320">
    <property type="entry name" value="ConA-like_dom_sf"/>
</dbReference>
<reference evidence="11 12" key="1">
    <citation type="journal article" date="2019" name="Nat. Ecol. Evol.">
        <title>Megaphylogeny resolves global patterns of mushroom evolution.</title>
        <authorList>
            <person name="Varga T."/>
            <person name="Krizsan K."/>
            <person name="Foldi C."/>
            <person name="Dima B."/>
            <person name="Sanchez-Garcia M."/>
            <person name="Sanchez-Ramirez S."/>
            <person name="Szollosi G.J."/>
            <person name="Szarkandi J.G."/>
            <person name="Papp V."/>
            <person name="Albert L."/>
            <person name="Andreopoulos W."/>
            <person name="Angelini C."/>
            <person name="Antonin V."/>
            <person name="Barry K.W."/>
            <person name="Bougher N.L."/>
            <person name="Buchanan P."/>
            <person name="Buyck B."/>
            <person name="Bense V."/>
            <person name="Catcheside P."/>
            <person name="Chovatia M."/>
            <person name="Cooper J."/>
            <person name="Damon W."/>
            <person name="Desjardin D."/>
            <person name="Finy P."/>
            <person name="Geml J."/>
            <person name="Haridas S."/>
            <person name="Hughes K."/>
            <person name="Justo A."/>
            <person name="Karasinski D."/>
            <person name="Kautmanova I."/>
            <person name="Kiss B."/>
            <person name="Kocsube S."/>
            <person name="Kotiranta H."/>
            <person name="LaButti K.M."/>
            <person name="Lechner B.E."/>
            <person name="Liimatainen K."/>
            <person name="Lipzen A."/>
            <person name="Lukacs Z."/>
            <person name="Mihaltcheva S."/>
            <person name="Morgado L.N."/>
            <person name="Niskanen T."/>
            <person name="Noordeloos M.E."/>
            <person name="Ohm R.A."/>
            <person name="Ortiz-Santana B."/>
            <person name="Ovrebo C."/>
            <person name="Racz N."/>
            <person name="Riley R."/>
            <person name="Savchenko A."/>
            <person name="Shiryaev A."/>
            <person name="Soop K."/>
            <person name="Spirin V."/>
            <person name="Szebenyi C."/>
            <person name="Tomsovsky M."/>
            <person name="Tulloss R.E."/>
            <person name="Uehling J."/>
            <person name="Grigoriev I.V."/>
            <person name="Vagvolgyi C."/>
            <person name="Papp T."/>
            <person name="Martin F.M."/>
            <person name="Miettinen O."/>
            <person name="Hibbett D.S."/>
            <person name="Nagy L.G."/>
        </authorList>
    </citation>
    <scope>NUCLEOTIDE SEQUENCE [LARGE SCALE GENOMIC DNA]</scope>
    <source>
        <strain evidence="11 12">CBS 309.79</strain>
    </source>
</reference>
<evidence type="ECO:0000256" key="8">
    <source>
        <dbReference type="ARBA" id="ARBA00023326"/>
    </source>
</evidence>
<keyword evidence="4 9" id="KW-0378">Hydrolase</keyword>
<proteinExistence type="inferred from homology"/>
<comment type="catalytic activity">
    <reaction evidence="1">
        <text>Hydrolysis of (1-&gt;4)-beta-D-glucosidic linkages in cellulose and cellotetraose, releasing cellobiose from the non-reducing ends of the chains.</text>
        <dbReference type="EC" id="3.2.1.91"/>
    </reaction>
</comment>
<dbReference type="EC" id="3.2.1.-" evidence="9"/>
<protein>
    <recommendedName>
        <fullName evidence="9">Glucanase</fullName>
        <ecNumber evidence="9">3.2.1.-</ecNumber>
    </recommendedName>
</protein>
<evidence type="ECO:0000256" key="10">
    <source>
        <dbReference type="SAM" id="SignalP"/>
    </source>
</evidence>
<feature type="signal peptide" evidence="10">
    <location>
        <begin position="1"/>
        <end position="18"/>
    </location>
</feature>